<keyword evidence="1" id="KW-0175">Coiled coil</keyword>
<gene>
    <name evidence="2" type="ORF">GMARGA_LOCUS29561</name>
</gene>
<feature type="non-terminal residue" evidence="2">
    <location>
        <position position="1"/>
    </location>
</feature>
<accession>A0ABN7WDN0</accession>
<proteinExistence type="predicted"/>
<name>A0ABN7WDN0_GIGMA</name>
<evidence type="ECO:0000313" key="3">
    <source>
        <dbReference type="Proteomes" id="UP000789901"/>
    </source>
</evidence>
<dbReference type="Gene3D" id="2.40.70.10">
    <property type="entry name" value="Acid Proteases"/>
    <property type="match status" value="1"/>
</dbReference>
<sequence length="120" mass="14381">ENLPIVVNKVEIPIDVEVTKAKDYAVIVETDWLRKVRGKIDLAKRELEYKWKSNKYRMPITCWKRMTYNFGNPLNGKEESCTRYKELFQDIETLEYLVDNLDEELEISQETQEYTNLKKN</sequence>
<reference evidence="2 3" key="1">
    <citation type="submission" date="2021-06" db="EMBL/GenBank/DDBJ databases">
        <authorList>
            <person name="Kallberg Y."/>
            <person name="Tangrot J."/>
            <person name="Rosling A."/>
        </authorList>
    </citation>
    <scope>NUCLEOTIDE SEQUENCE [LARGE SCALE GENOMIC DNA]</scope>
    <source>
        <strain evidence="2 3">120-4 pot B 10/14</strain>
    </source>
</reference>
<dbReference type="InterPro" id="IPR021109">
    <property type="entry name" value="Peptidase_aspartic_dom_sf"/>
</dbReference>
<protein>
    <submittedName>
        <fullName evidence="2">13848_t:CDS:1</fullName>
    </submittedName>
</protein>
<organism evidence="2 3">
    <name type="scientific">Gigaspora margarita</name>
    <dbReference type="NCBI Taxonomy" id="4874"/>
    <lineage>
        <taxon>Eukaryota</taxon>
        <taxon>Fungi</taxon>
        <taxon>Fungi incertae sedis</taxon>
        <taxon>Mucoromycota</taxon>
        <taxon>Glomeromycotina</taxon>
        <taxon>Glomeromycetes</taxon>
        <taxon>Diversisporales</taxon>
        <taxon>Gigasporaceae</taxon>
        <taxon>Gigaspora</taxon>
    </lineage>
</organism>
<dbReference type="EMBL" id="CAJVQB010040011">
    <property type="protein sequence ID" value="CAG8827963.1"/>
    <property type="molecule type" value="Genomic_DNA"/>
</dbReference>
<comment type="caution">
    <text evidence="2">The sequence shown here is derived from an EMBL/GenBank/DDBJ whole genome shotgun (WGS) entry which is preliminary data.</text>
</comment>
<feature type="coiled-coil region" evidence="1">
    <location>
        <begin position="84"/>
        <end position="120"/>
    </location>
</feature>
<keyword evidence="3" id="KW-1185">Reference proteome</keyword>
<evidence type="ECO:0000256" key="1">
    <source>
        <dbReference type="SAM" id="Coils"/>
    </source>
</evidence>
<dbReference type="Proteomes" id="UP000789901">
    <property type="component" value="Unassembled WGS sequence"/>
</dbReference>
<evidence type="ECO:0000313" key="2">
    <source>
        <dbReference type="EMBL" id="CAG8827963.1"/>
    </source>
</evidence>